<sequence>MSAKIGSALSAYNGVVRYSIPNQEIGTAATPLGLRVSMGDKHHLLSCGSQGRLPFENAIKITDIVLCTSFGDSNSLTLPSATSQAGALAHRRSLLIRICRRQNETCDFQEFVIFMTGESSLNVLTSPRFLFHVRYQCASDSWEEIGYLMVQWKEWGGVDHRNSPSLD</sequence>
<organism evidence="1 2">
    <name type="scientific">Eumeta variegata</name>
    <name type="common">Bagworm moth</name>
    <name type="synonym">Eumeta japonica</name>
    <dbReference type="NCBI Taxonomy" id="151549"/>
    <lineage>
        <taxon>Eukaryota</taxon>
        <taxon>Metazoa</taxon>
        <taxon>Ecdysozoa</taxon>
        <taxon>Arthropoda</taxon>
        <taxon>Hexapoda</taxon>
        <taxon>Insecta</taxon>
        <taxon>Pterygota</taxon>
        <taxon>Neoptera</taxon>
        <taxon>Endopterygota</taxon>
        <taxon>Lepidoptera</taxon>
        <taxon>Glossata</taxon>
        <taxon>Ditrysia</taxon>
        <taxon>Tineoidea</taxon>
        <taxon>Psychidae</taxon>
        <taxon>Oiketicinae</taxon>
        <taxon>Eumeta</taxon>
    </lineage>
</organism>
<dbReference type="AlphaFoldDB" id="A0A4C1TSB1"/>
<dbReference type="Proteomes" id="UP000299102">
    <property type="component" value="Unassembled WGS sequence"/>
</dbReference>
<evidence type="ECO:0000313" key="2">
    <source>
        <dbReference type="Proteomes" id="UP000299102"/>
    </source>
</evidence>
<dbReference type="EMBL" id="BGZK01000083">
    <property type="protein sequence ID" value="GBP16877.1"/>
    <property type="molecule type" value="Genomic_DNA"/>
</dbReference>
<comment type="caution">
    <text evidence="1">The sequence shown here is derived from an EMBL/GenBank/DDBJ whole genome shotgun (WGS) entry which is preliminary data.</text>
</comment>
<evidence type="ECO:0000313" key="1">
    <source>
        <dbReference type="EMBL" id="GBP16877.1"/>
    </source>
</evidence>
<gene>
    <name evidence="1" type="ORF">EVAR_101905_1</name>
</gene>
<name>A0A4C1TSB1_EUMVA</name>
<reference evidence="1 2" key="1">
    <citation type="journal article" date="2019" name="Commun. Biol.">
        <title>The bagworm genome reveals a unique fibroin gene that provides high tensile strength.</title>
        <authorList>
            <person name="Kono N."/>
            <person name="Nakamura H."/>
            <person name="Ohtoshi R."/>
            <person name="Tomita M."/>
            <person name="Numata K."/>
            <person name="Arakawa K."/>
        </authorList>
    </citation>
    <scope>NUCLEOTIDE SEQUENCE [LARGE SCALE GENOMIC DNA]</scope>
</reference>
<keyword evidence="2" id="KW-1185">Reference proteome</keyword>
<accession>A0A4C1TSB1</accession>
<proteinExistence type="predicted"/>
<protein>
    <submittedName>
        <fullName evidence="1">Uncharacterized protein</fullName>
    </submittedName>
</protein>